<feature type="compositionally biased region" description="Acidic residues" evidence="1">
    <location>
        <begin position="552"/>
        <end position="572"/>
    </location>
</feature>
<organism evidence="2 3">
    <name type="scientific">Cristinia sonorae</name>
    <dbReference type="NCBI Taxonomy" id="1940300"/>
    <lineage>
        <taxon>Eukaryota</taxon>
        <taxon>Fungi</taxon>
        <taxon>Dikarya</taxon>
        <taxon>Basidiomycota</taxon>
        <taxon>Agaricomycotina</taxon>
        <taxon>Agaricomycetes</taxon>
        <taxon>Agaricomycetidae</taxon>
        <taxon>Agaricales</taxon>
        <taxon>Pleurotineae</taxon>
        <taxon>Stephanosporaceae</taxon>
        <taxon>Cristinia</taxon>
    </lineage>
</organism>
<name>A0A8K0XT70_9AGAR</name>
<dbReference type="Proteomes" id="UP000813824">
    <property type="component" value="Unassembled WGS sequence"/>
</dbReference>
<feature type="compositionally biased region" description="Basic and acidic residues" evidence="1">
    <location>
        <begin position="320"/>
        <end position="329"/>
    </location>
</feature>
<sequence length="660" mass="72134">MPREWNRSLATIRVPPKSSTGTPYADVAEYRLSNLMLALHRAFRSDREIRQRFIEALRSNEAIDLSVTTSSRNTGNSPSPYTEPIPPAEITAHLQFLRSIGSSNDSDRYRGTSSETMGGLRRSYAQNNLNSRLAETTPLSHIGHKPQYEITTPDLSPSSLGSLSELSQDPGVDMGTSVKWESEESPPQFGGSSPEDPQLLVKKEPSSPQLASVTTVLDGSLLASNTSGHPRRRTVGGRAPDIKLEPATAVIPSHGTALSTVRRSQRLRECARGGDGPFEDSAVKKGKKRAREDDDDADPSIAQKKHVRNENNPSAFPLQRSERSVRKLESASAKPSFTSPLSTARKGAPKRGRTTHSTPTPSGRYHLRSSGPCTDPSGPTSVPPTTLATISHSADADGVPPAAPYVRAPTSDPFVPPVDTEFARQGTPVASSSGEANRRMKIENLVNPTNAVDAKHIGIKGKMDVDEKDEDEEEKRKVVKREEGEEEEEREEEEVVQQVLGRDEVAAFLHPSSMRGGGPRLVGNVANRPSDPTLREAIWPDFFTEWQTGDNNNEDSDEDEEEDSEEEEDQLANDDQGTPTPQAAPTPYHPMGTPHPATVPMLTSAERTTIAPYRSYESPVAGPSILARRRGRSDSSEDRDKDEPEDEGSVPSRYGKRRRL</sequence>
<reference evidence="2" key="1">
    <citation type="journal article" date="2021" name="New Phytol.">
        <title>Evolutionary innovations through gain and loss of genes in the ectomycorrhizal Boletales.</title>
        <authorList>
            <person name="Wu G."/>
            <person name="Miyauchi S."/>
            <person name="Morin E."/>
            <person name="Kuo A."/>
            <person name="Drula E."/>
            <person name="Varga T."/>
            <person name="Kohler A."/>
            <person name="Feng B."/>
            <person name="Cao Y."/>
            <person name="Lipzen A."/>
            <person name="Daum C."/>
            <person name="Hundley H."/>
            <person name="Pangilinan J."/>
            <person name="Johnson J."/>
            <person name="Barry K."/>
            <person name="LaButti K."/>
            <person name="Ng V."/>
            <person name="Ahrendt S."/>
            <person name="Min B."/>
            <person name="Choi I.G."/>
            <person name="Park H."/>
            <person name="Plett J.M."/>
            <person name="Magnuson J."/>
            <person name="Spatafora J.W."/>
            <person name="Nagy L.G."/>
            <person name="Henrissat B."/>
            <person name="Grigoriev I.V."/>
            <person name="Yang Z.L."/>
            <person name="Xu J."/>
            <person name="Martin F.M."/>
        </authorList>
    </citation>
    <scope>NUCLEOTIDE SEQUENCE</scope>
    <source>
        <strain evidence="2">KKN 215</strain>
    </source>
</reference>
<keyword evidence="3" id="KW-1185">Reference proteome</keyword>
<dbReference type="EMBL" id="JAEVFJ010000004">
    <property type="protein sequence ID" value="KAH8105237.1"/>
    <property type="molecule type" value="Genomic_DNA"/>
</dbReference>
<feature type="compositionally biased region" description="Low complexity" evidence="1">
    <location>
        <begin position="155"/>
        <end position="167"/>
    </location>
</feature>
<feature type="compositionally biased region" description="Polar residues" evidence="1">
    <location>
        <begin position="333"/>
        <end position="342"/>
    </location>
</feature>
<dbReference type="AlphaFoldDB" id="A0A8K0XT70"/>
<feature type="compositionally biased region" description="Acidic residues" evidence="1">
    <location>
        <begin position="484"/>
        <end position="495"/>
    </location>
</feature>
<protein>
    <submittedName>
        <fullName evidence="2">Uncharacterized protein</fullName>
    </submittedName>
</protein>
<feature type="compositionally biased region" description="Polar residues" evidence="1">
    <location>
        <begin position="377"/>
        <end position="392"/>
    </location>
</feature>
<feature type="region of interest" description="Disordered" evidence="1">
    <location>
        <begin position="137"/>
        <end position="439"/>
    </location>
</feature>
<gene>
    <name evidence="2" type="ORF">BXZ70DRAFT_513074</name>
</gene>
<proteinExistence type="predicted"/>
<evidence type="ECO:0000313" key="2">
    <source>
        <dbReference type="EMBL" id="KAH8105237.1"/>
    </source>
</evidence>
<comment type="caution">
    <text evidence="2">The sequence shown here is derived from an EMBL/GenBank/DDBJ whole genome shotgun (WGS) entry which is preliminary data.</text>
</comment>
<feature type="region of interest" description="Disordered" evidence="1">
    <location>
        <begin position="457"/>
        <end position="660"/>
    </location>
</feature>
<evidence type="ECO:0000313" key="3">
    <source>
        <dbReference type="Proteomes" id="UP000813824"/>
    </source>
</evidence>
<feature type="compositionally biased region" description="Basic and acidic residues" evidence="1">
    <location>
        <begin position="632"/>
        <end position="642"/>
    </location>
</feature>
<evidence type="ECO:0000256" key="1">
    <source>
        <dbReference type="SAM" id="MobiDB-lite"/>
    </source>
</evidence>
<feature type="region of interest" description="Disordered" evidence="1">
    <location>
        <begin position="101"/>
        <end position="121"/>
    </location>
</feature>
<feature type="compositionally biased region" description="Basic and acidic residues" evidence="1">
    <location>
        <begin position="474"/>
        <end position="483"/>
    </location>
</feature>
<feature type="compositionally biased region" description="Polar residues" evidence="1">
    <location>
        <begin position="206"/>
        <end position="228"/>
    </location>
</feature>
<accession>A0A8K0XT70</accession>